<feature type="domain" description="THAP-type" evidence="7">
    <location>
        <begin position="1"/>
        <end position="82"/>
    </location>
</feature>
<keyword evidence="1" id="KW-0479">Metal-binding</keyword>
<evidence type="ECO:0000256" key="4">
    <source>
        <dbReference type="ARBA" id="ARBA00023125"/>
    </source>
</evidence>
<feature type="compositionally biased region" description="Low complexity" evidence="6">
    <location>
        <begin position="125"/>
        <end position="134"/>
    </location>
</feature>
<dbReference type="Pfam" id="PF05485">
    <property type="entry name" value="THAP"/>
    <property type="match status" value="1"/>
</dbReference>
<protein>
    <recommendedName>
        <fullName evidence="7">THAP-type domain-containing protein</fullName>
    </recommendedName>
</protein>
<dbReference type="InterPro" id="IPR006612">
    <property type="entry name" value="THAP_Znf"/>
</dbReference>
<dbReference type="PANTHER" id="PTHR46600">
    <property type="entry name" value="THAP DOMAIN-CONTAINING"/>
    <property type="match status" value="1"/>
</dbReference>
<dbReference type="AlphaFoldDB" id="A7RV55"/>
<keyword evidence="9" id="KW-1185">Reference proteome</keyword>
<evidence type="ECO:0000256" key="6">
    <source>
        <dbReference type="SAM" id="MobiDB-lite"/>
    </source>
</evidence>
<evidence type="ECO:0000313" key="9">
    <source>
        <dbReference type="Proteomes" id="UP000001593"/>
    </source>
</evidence>
<dbReference type="InterPro" id="IPR026516">
    <property type="entry name" value="THAP1/10"/>
</dbReference>
<evidence type="ECO:0000256" key="2">
    <source>
        <dbReference type="ARBA" id="ARBA00022771"/>
    </source>
</evidence>
<dbReference type="PANTHER" id="PTHR46600:SF11">
    <property type="entry name" value="THAP DOMAIN-CONTAINING PROTEIN 10"/>
    <property type="match status" value="1"/>
</dbReference>
<sequence length="199" mass="20980">MLAAKIRLITDNISMHNFPKDRKLRHEWEKFVRTHRPDFRARGDNISCSDHFKKECYNGPKLNVGNLKFNRRLIPGSIPTEEGGKKKEEEPSAREQRHNRRSVLTDHFGPVPHKRKRTEENASDGPASSASGVGQAVVSGGVGQAVVSGGVGQAVVSGGVGQAVVPGGVGRAVVSGGVGQAVVPGGVGRAVVSGGVGQH</sequence>
<evidence type="ECO:0000256" key="3">
    <source>
        <dbReference type="ARBA" id="ARBA00022833"/>
    </source>
</evidence>
<accession>A7RV55</accession>
<dbReference type="InterPro" id="IPR011049">
    <property type="entry name" value="Serralysin-like_metalloprot_C"/>
</dbReference>
<dbReference type="HOGENOM" id="CLU_1373707_0_0_1"/>
<dbReference type="eggNOG" id="ENOG502SDT3">
    <property type="taxonomic scope" value="Eukaryota"/>
</dbReference>
<keyword evidence="4 5" id="KW-0238">DNA-binding</keyword>
<evidence type="ECO:0000256" key="1">
    <source>
        <dbReference type="ARBA" id="ARBA00022723"/>
    </source>
</evidence>
<reference evidence="8 9" key="1">
    <citation type="journal article" date="2007" name="Science">
        <title>Sea anemone genome reveals ancestral eumetazoan gene repertoire and genomic organization.</title>
        <authorList>
            <person name="Putnam N.H."/>
            <person name="Srivastava M."/>
            <person name="Hellsten U."/>
            <person name="Dirks B."/>
            <person name="Chapman J."/>
            <person name="Salamov A."/>
            <person name="Terry A."/>
            <person name="Shapiro H."/>
            <person name="Lindquist E."/>
            <person name="Kapitonov V.V."/>
            <person name="Jurka J."/>
            <person name="Genikhovich G."/>
            <person name="Grigoriev I.V."/>
            <person name="Lucas S.M."/>
            <person name="Steele R.E."/>
            <person name="Finnerty J.R."/>
            <person name="Technau U."/>
            <person name="Martindale M.Q."/>
            <person name="Rokhsar D.S."/>
        </authorList>
    </citation>
    <scope>NUCLEOTIDE SEQUENCE [LARGE SCALE GENOMIC DNA]</scope>
    <source>
        <strain evidence="9">CH2 X CH6</strain>
    </source>
</reference>
<dbReference type="InterPro" id="IPR038441">
    <property type="entry name" value="THAP_Znf_sf"/>
</dbReference>
<dbReference type="Gene3D" id="6.20.210.20">
    <property type="entry name" value="THAP domain"/>
    <property type="match status" value="1"/>
</dbReference>
<evidence type="ECO:0000256" key="5">
    <source>
        <dbReference type="PROSITE-ProRule" id="PRU00309"/>
    </source>
</evidence>
<gene>
    <name evidence="8" type="ORF">NEMVEDRAFT_v1g202603</name>
</gene>
<dbReference type="SUPFAM" id="SSF51120">
    <property type="entry name" value="beta-Roll"/>
    <property type="match status" value="1"/>
</dbReference>
<name>A7RV55_NEMVE</name>
<dbReference type="PROSITE" id="PS50950">
    <property type="entry name" value="ZF_THAP"/>
    <property type="match status" value="1"/>
</dbReference>
<dbReference type="STRING" id="45351.A7RV55"/>
<dbReference type="InParanoid" id="A7RV55"/>
<keyword evidence="2 5" id="KW-0863">Zinc-finger</keyword>
<organism evidence="8 9">
    <name type="scientific">Nematostella vectensis</name>
    <name type="common">Starlet sea anemone</name>
    <dbReference type="NCBI Taxonomy" id="45351"/>
    <lineage>
        <taxon>Eukaryota</taxon>
        <taxon>Metazoa</taxon>
        <taxon>Cnidaria</taxon>
        <taxon>Anthozoa</taxon>
        <taxon>Hexacorallia</taxon>
        <taxon>Actiniaria</taxon>
        <taxon>Edwardsiidae</taxon>
        <taxon>Nematostella</taxon>
    </lineage>
</organism>
<evidence type="ECO:0000313" key="8">
    <source>
        <dbReference type="EMBL" id="EDO44691.1"/>
    </source>
</evidence>
<feature type="compositionally biased region" description="Basic and acidic residues" evidence="6">
    <location>
        <begin position="82"/>
        <end position="96"/>
    </location>
</feature>
<feature type="region of interest" description="Disordered" evidence="6">
    <location>
        <begin position="74"/>
        <end position="134"/>
    </location>
</feature>
<dbReference type="SMART" id="SM00692">
    <property type="entry name" value="DM3"/>
    <property type="match status" value="1"/>
</dbReference>
<dbReference type="GO" id="GO:0043565">
    <property type="term" value="F:sequence-specific DNA binding"/>
    <property type="evidence" value="ECO:0007669"/>
    <property type="project" value="InterPro"/>
</dbReference>
<keyword evidence="3" id="KW-0862">Zinc</keyword>
<dbReference type="Proteomes" id="UP000001593">
    <property type="component" value="Unassembled WGS sequence"/>
</dbReference>
<dbReference type="GO" id="GO:0008270">
    <property type="term" value="F:zinc ion binding"/>
    <property type="evidence" value="ECO:0007669"/>
    <property type="project" value="UniProtKB-KW"/>
</dbReference>
<evidence type="ECO:0000259" key="7">
    <source>
        <dbReference type="PROSITE" id="PS50950"/>
    </source>
</evidence>
<dbReference type="EMBL" id="DS469542">
    <property type="protein sequence ID" value="EDO44691.1"/>
    <property type="molecule type" value="Genomic_DNA"/>
</dbReference>
<dbReference type="SUPFAM" id="SSF57716">
    <property type="entry name" value="Glucocorticoid receptor-like (DNA-binding domain)"/>
    <property type="match status" value="1"/>
</dbReference>
<proteinExistence type="predicted"/>